<keyword evidence="4" id="KW-1185">Reference proteome</keyword>
<evidence type="ECO:0008006" key="5">
    <source>
        <dbReference type="Google" id="ProtNLM"/>
    </source>
</evidence>
<dbReference type="EMBL" id="JBHSXS010000001">
    <property type="protein sequence ID" value="MFC6878538.1"/>
    <property type="molecule type" value="Genomic_DNA"/>
</dbReference>
<organism evidence="3 4">
    <name type="scientific">Actinomadura yumaensis</name>
    <dbReference type="NCBI Taxonomy" id="111807"/>
    <lineage>
        <taxon>Bacteria</taxon>
        <taxon>Bacillati</taxon>
        <taxon>Actinomycetota</taxon>
        <taxon>Actinomycetes</taxon>
        <taxon>Streptosporangiales</taxon>
        <taxon>Thermomonosporaceae</taxon>
        <taxon>Actinomadura</taxon>
    </lineage>
</organism>
<evidence type="ECO:0000313" key="4">
    <source>
        <dbReference type="Proteomes" id="UP001596380"/>
    </source>
</evidence>
<dbReference type="Proteomes" id="UP001596380">
    <property type="component" value="Unassembled WGS sequence"/>
</dbReference>
<evidence type="ECO:0000256" key="1">
    <source>
        <dbReference type="SAM" id="MobiDB-lite"/>
    </source>
</evidence>
<evidence type="ECO:0000256" key="2">
    <source>
        <dbReference type="SAM" id="Phobius"/>
    </source>
</evidence>
<feature type="transmembrane region" description="Helical" evidence="2">
    <location>
        <begin position="177"/>
        <end position="195"/>
    </location>
</feature>
<dbReference type="RefSeq" id="WP_160819878.1">
    <property type="nucleotide sequence ID" value="NZ_JBHSXE010000001.1"/>
</dbReference>
<name>A0ABW2C9Z4_9ACTN</name>
<comment type="caution">
    <text evidence="3">The sequence shown here is derived from an EMBL/GenBank/DDBJ whole genome shotgun (WGS) entry which is preliminary data.</text>
</comment>
<keyword evidence="2" id="KW-0472">Membrane</keyword>
<sequence length="224" mass="24651">MTFRDFFVSVRRRPLVTLIMAALTGLVALQTLAAAPSYEARAVLTFLSPQPSSRNTFATFPPFLVLMAEVSARGLDSPAGRRAVRRAGGRAGFQVALANRGSQEVPVHDQPYVTISSASTRPAEARRTLQAVEDVLRDELRRRQVEAGARGRSVITWRVTESTRDPIAITGMPTRRLAAILLMGAIATVYAAVLADRRAPRLNARTPWPRTRRRPRETPDPTTP</sequence>
<evidence type="ECO:0000313" key="3">
    <source>
        <dbReference type="EMBL" id="MFC6878538.1"/>
    </source>
</evidence>
<proteinExistence type="predicted"/>
<keyword evidence="2" id="KW-1133">Transmembrane helix</keyword>
<gene>
    <name evidence="3" type="ORF">ACFQKB_02035</name>
</gene>
<reference evidence="4" key="1">
    <citation type="journal article" date="2019" name="Int. J. Syst. Evol. Microbiol.">
        <title>The Global Catalogue of Microorganisms (GCM) 10K type strain sequencing project: providing services to taxonomists for standard genome sequencing and annotation.</title>
        <authorList>
            <consortium name="The Broad Institute Genomics Platform"/>
            <consortium name="The Broad Institute Genome Sequencing Center for Infectious Disease"/>
            <person name="Wu L."/>
            <person name="Ma J."/>
        </authorList>
    </citation>
    <scope>NUCLEOTIDE SEQUENCE [LARGE SCALE GENOMIC DNA]</scope>
    <source>
        <strain evidence="4">JCM 3369</strain>
    </source>
</reference>
<feature type="region of interest" description="Disordered" evidence="1">
    <location>
        <begin position="204"/>
        <end position="224"/>
    </location>
</feature>
<accession>A0ABW2C9Z4</accession>
<protein>
    <recommendedName>
        <fullName evidence="5">Polysaccharide chain length determinant N-terminal domain-containing protein</fullName>
    </recommendedName>
</protein>
<keyword evidence="2" id="KW-0812">Transmembrane</keyword>